<name>A0A2P2NM79_RHIMU</name>
<dbReference type="EMBL" id="GGEC01063118">
    <property type="protein sequence ID" value="MBX43602.1"/>
    <property type="molecule type" value="Transcribed_RNA"/>
</dbReference>
<reference evidence="1" key="1">
    <citation type="submission" date="2018-02" db="EMBL/GenBank/DDBJ databases">
        <title>Rhizophora mucronata_Transcriptome.</title>
        <authorList>
            <person name="Meera S.P."/>
            <person name="Sreeshan A."/>
            <person name="Augustine A."/>
        </authorList>
    </citation>
    <scope>NUCLEOTIDE SEQUENCE</scope>
    <source>
        <tissue evidence="1">Leaf</tissue>
    </source>
</reference>
<sequence>MRVWFCKLSKDKVSHVQAQGLYCSIISSIVELPFEEI</sequence>
<organism evidence="1">
    <name type="scientific">Rhizophora mucronata</name>
    <name type="common">Asiatic mangrove</name>
    <dbReference type="NCBI Taxonomy" id="61149"/>
    <lineage>
        <taxon>Eukaryota</taxon>
        <taxon>Viridiplantae</taxon>
        <taxon>Streptophyta</taxon>
        <taxon>Embryophyta</taxon>
        <taxon>Tracheophyta</taxon>
        <taxon>Spermatophyta</taxon>
        <taxon>Magnoliopsida</taxon>
        <taxon>eudicotyledons</taxon>
        <taxon>Gunneridae</taxon>
        <taxon>Pentapetalae</taxon>
        <taxon>rosids</taxon>
        <taxon>fabids</taxon>
        <taxon>Malpighiales</taxon>
        <taxon>Rhizophoraceae</taxon>
        <taxon>Rhizophora</taxon>
    </lineage>
</organism>
<accession>A0A2P2NM79</accession>
<dbReference type="AlphaFoldDB" id="A0A2P2NM79"/>
<evidence type="ECO:0000313" key="1">
    <source>
        <dbReference type="EMBL" id="MBX43602.1"/>
    </source>
</evidence>
<proteinExistence type="predicted"/>
<protein>
    <submittedName>
        <fullName evidence="1">Uncharacterized protein</fullName>
    </submittedName>
</protein>